<comment type="subcellular location">
    <subcellularLocation>
        <location evidence="1">Nucleus</location>
    </subcellularLocation>
</comment>
<dbReference type="InterPro" id="IPR044867">
    <property type="entry name" value="DEUBAD_dom"/>
</dbReference>
<dbReference type="Proteomes" id="UP000799444">
    <property type="component" value="Unassembled WGS sequence"/>
</dbReference>
<feature type="compositionally biased region" description="Low complexity" evidence="8">
    <location>
        <begin position="38"/>
        <end position="68"/>
    </location>
</feature>
<feature type="domain" description="DEUBAD" evidence="9">
    <location>
        <begin position="132"/>
        <end position="249"/>
    </location>
</feature>
<organism evidence="10 11">
    <name type="scientific">Polyplosphaeria fusca</name>
    <dbReference type="NCBI Taxonomy" id="682080"/>
    <lineage>
        <taxon>Eukaryota</taxon>
        <taxon>Fungi</taxon>
        <taxon>Dikarya</taxon>
        <taxon>Ascomycota</taxon>
        <taxon>Pezizomycotina</taxon>
        <taxon>Dothideomycetes</taxon>
        <taxon>Pleosporomycetidae</taxon>
        <taxon>Pleosporales</taxon>
        <taxon>Tetraplosphaeriaceae</taxon>
        <taxon>Polyplosphaeria</taxon>
    </lineage>
</organism>
<accession>A0A9P4R4U4</accession>
<evidence type="ECO:0000256" key="4">
    <source>
        <dbReference type="ARBA" id="ARBA00022833"/>
    </source>
</evidence>
<evidence type="ECO:0000256" key="5">
    <source>
        <dbReference type="ARBA" id="ARBA00023015"/>
    </source>
</evidence>
<evidence type="ECO:0000313" key="11">
    <source>
        <dbReference type="Proteomes" id="UP000799444"/>
    </source>
</evidence>
<dbReference type="AlphaFoldDB" id="A0A9P4R4U4"/>
<evidence type="ECO:0000313" key="10">
    <source>
        <dbReference type="EMBL" id="KAF2736853.1"/>
    </source>
</evidence>
<keyword evidence="6" id="KW-0804">Transcription</keyword>
<evidence type="ECO:0000256" key="3">
    <source>
        <dbReference type="ARBA" id="ARBA00022771"/>
    </source>
</evidence>
<keyword evidence="3" id="KW-0863">Zinc-finger</keyword>
<dbReference type="GO" id="GO:0005634">
    <property type="term" value="C:nucleus"/>
    <property type="evidence" value="ECO:0007669"/>
    <property type="project" value="UniProtKB-SubCell"/>
</dbReference>
<reference evidence="10" key="1">
    <citation type="journal article" date="2020" name="Stud. Mycol.">
        <title>101 Dothideomycetes genomes: a test case for predicting lifestyles and emergence of pathogens.</title>
        <authorList>
            <person name="Haridas S."/>
            <person name="Albert R."/>
            <person name="Binder M."/>
            <person name="Bloem J."/>
            <person name="Labutti K."/>
            <person name="Salamov A."/>
            <person name="Andreopoulos B."/>
            <person name="Baker S."/>
            <person name="Barry K."/>
            <person name="Bills G."/>
            <person name="Bluhm B."/>
            <person name="Cannon C."/>
            <person name="Castanera R."/>
            <person name="Culley D."/>
            <person name="Daum C."/>
            <person name="Ezra D."/>
            <person name="Gonzalez J."/>
            <person name="Henrissat B."/>
            <person name="Kuo A."/>
            <person name="Liang C."/>
            <person name="Lipzen A."/>
            <person name="Lutzoni F."/>
            <person name="Magnuson J."/>
            <person name="Mondo S."/>
            <person name="Nolan M."/>
            <person name="Ohm R."/>
            <person name="Pangilinan J."/>
            <person name="Park H.-J."/>
            <person name="Ramirez L."/>
            <person name="Alfaro M."/>
            <person name="Sun H."/>
            <person name="Tritt A."/>
            <person name="Yoshinaga Y."/>
            <person name="Zwiers L.-H."/>
            <person name="Turgeon B."/>
            <person name="Goodwin S."/>
            <person name="Spatafora J."/>
            <person name="Crous P."/>
            <person name="Grigoriev I."/>
        </authorList>
    </citation>
    <scope>NUCLEOTIDE SEQUENCE</scope>
    <source>
        <strain evidence="10">CBS 125425</strain>
    </source>
</reference>
<dbReference type="OrthoDB" id="2289918at2759"/>
<keyword evidence="2" id="KW-0479">Metal-binding</keyword>
<evidence type="ECO:0000256" key="8">
    <source>
        <dbReference type="SAM" id="MobiDB-lite"/>
    </source>
</evidence>
<keyword evidence="11" id="KW-1185">Reference proteome</keyword>
<name>A0A9P4R4U4_9PLEO</name>
<dbReference type="PROSITE" id="PS51916">
    <property type="entry name" value="DEUBAD"/>
    <property type="match status" value="1"/>
</dbReference>
<sequence>MAELPVRSPAQAGRTPEFPQQTSCTLINPTIKPNNDQSPATSMSSSAASSPSASPAPTTPPHHLSTTTTKKRSRTTTPPATMGAQDRPRRARKVPERFTNPSPLKTKEPAAAPSSGVRGSKVFKADYITSHPKSRLTKTDIYHLLSSVSAWASLPPAQQQELLGLLPTTAANAALRAQGTAGPVDRPAELDQGNEAFRTDVAKFKEDLGSGYYGVKWQAEAQKAVADRAQGNFDAWKEEEAELWWGQKG</sequence>
<feature type="compositionally biased region" description="Polar residues" evidence="8">
    <location>
        <begin position="18"/>
        <end position="37"/>
    </location>
</feature>
<keyword evidence="7" id="KW-0539">Nucleus</keyword>
<dbReference type="InterPro" id="IPR028020">
    <property type="entry name" value="ASX_DEUBAD_dom"/>
</dbReference>
<evidence type="ECO:0000256" key="7">
    <source>
        <dbReference type="ARBA" id="ARBA00023242"/>
    </source>
</evidence>
<comment type="caution">
    <text evidence="10">The sequence shown here is derived from an EMBL/GenBank/DDBJ whole genome shotgun (WGS) entry which is preliminary data.</text>
</comment>
<keyword evidence="5" id="KW-0805">Transcription regulation</keyword>
<keyword evidence="4" id="KW-0862">Zinc</keyword>
<dbReference type="Pfam" id="PF13919">
    <property type="entry name" value="ASXH"/>
    <property type="match status" value="1"/>
</dbReference>
<evidence type="ECO:0000259" key="9">
    <source>
        <dbReference type="PROSITE" id="PS51916"/>
    </source>
</evidence>
<evidence type="ECO:0000256" key="1">
    <source>
        <dbReference type="ARBA" id="ARBA00004123"/>
    </source>
</evidence>
<evidence type="ECO:0000256" key="2">
    <source>
        <dbReference type="ARBA" id="ARBA00022723"/>
    </source>
</evidence>
<protein>
    <recommendedName>
        <fullName evidence="9">DEUBAD domain-containing protein</fullName>
    </recommendedName>
</protein>
<dbReference type="EMBL" id="ML996121">
    <property type="protein sequence ID" value="KAF2736853.1"/>
    <property type="molecule type" value="Genomic_DNA"/>
</dbReference>
<feature type="region of interest" description="Disordered" evidence="8">
    <location>
        <begin position="1"/>
        <end position="117"/>
    </location>
</feature>
<dbReference type="GO" id="GO:0008270">
    <property type="term" value="F:zinc ion binding"/>
    <property type="evidence" value="ECO:0007669"/>
    <property type="project" value="UniProtKB-KW"/>
</dbReference>
<proteinExistence type="predicted"/>
<gene>
    <name evidence="10" type="ORF">EJ04DRAFT_575071</name>
</gene>
<evidence type="ECO:0000256" key="6">
    <source>
        <dbReference type="ARBA" id="ARBA00023163"/>
    </source>
</evidence>